<feature type="region of interest" description="Disordered" evidence="1">
    <location>
        <begin position="168"/>
        <end position="196"/>
    </location>
</feature>
<feature type="compositionally biased region" description="Polar residues" evidence="1">
    <location>
        <begin position="31"/>
        <end position="45"/>
    </location>
</feature>
<dbReference type="Proteomes" id="UP000241690">
    <property type="component" value="Unassembled WGS sequence"/>
</dbReference>
<dbReference type="AlphaFoldDB" id="A0A2T4AT32"/>
<protein>
    <submittedName>
        <fullName evidence="2">Glycosyltransferase family 20 protein</fullName>
    </submittedName>
</protein>
<dbReference type="PANTHER" id="PTHR10788">
    <property type="entry name" value="TREHALOSE-6-PHOSPHATE SYNTHASE"/>
    <property type="match status" value="1"/>
</dbReference>
<dbReference type="GO" id="GO:0031505">
    <property type="term" value="P:fungal-type cell wall organization"/>
    <property type="evidence" value="ECO:0007669"/>
    <property type="project" value="TreeGrafter"/>
</dbReference>
<dbReference type="STRING" id="983964.A0A2T4AT32"/>
<sequence>MSGTPYSQRHLNRPAAQQRTESLLPPHESEAITSIPVTPGISQGTYGDPNDGIPTSRGGQSQSQSGRQEYFPRRPANRALAQPSTLSQFGDGILAGSRQGEVSLSGTVLSATFTLPQLLRYRKGEKWELEHKNHCSTHLDSLAYLSSKESPWDHTVIAWTGEIYPVSDDASSSHEQLQESNPASTTTSLGGHSQGNDDIVSAETYISRNSKAALEEKLYNDHMRTLPVWLADDRDITDGGIKLKQQSRWRRYAEHDLCALFHYKQRPPTDGRQAETRWDDYHRMNKAFADRICQVYKPGDMVVVHDHYLMLLPELLRQRHPDMHIVFFLESPFPSSELIRCLHRRERILNGILGSDLICFQAFHFLQHFANSCTRILGYNANKGWVESARGRVHLTVLPSGINISKITTLGFSPAVDKMHEELRKLYKGKKVIIGCDTMSRLGGVHKKLQAFECFLERYPSWRHHVVLVQITSPATMEDDDGDNMLYARQVNDMASSINQTYGSLDFTPVQIHTQRLSQEDYFAVLRLGDIAVNTCVREGMSTTSLEYIACQTESHGPLIISEFSGTASSLEEAIRINPWDVGQVADEINNALTMSQEQRTRMHRALYQRVVEGNVQLCVSTMLRRLIKVLKLDESHNNR</sequence>
<keyword evidence="2" id="KW-0808">Transferase</keyword>
<feature type="compositionally biased region" description="Polar residues" evidence="1">
    <location>
        <begin position="169"/>
        <end position="196"/>
    </location>
</feature>
<dbReference type="InterPro" id="IPR001830">
    <property type="entry name" value="Glyco_trans_20"/>
</dbReference>
<dbReference type="CDD" id="cd03788">
    <property type="entry name" value="GT20_TPS"/>
    <property type="match status" value="1"/>
</dbReference>
<dbReference type="SUPFAM" id="SSF53756">
    <property type="entry name" value="UDP-Glycosyltransferase/glycogen phosphorylase"/>
    <property type="match status" value="1"/>
</dbReference>
<accession>A0A2T4AT32</accession>
<organism evidence="2 3">
    <name type="scientific">Trichoderma harzianum CBS 226.95</name>
    <dbReference type="NCBI Taxonomy" id="983964"/>
    <lineage>
        <taxon>Eukaryota</taxon>
        <taxon>Fungi</taxon>
        <taxon>Dikarya</taxon>
        <taxon>Ascomycota</taxon>
        <taxon>Pezizomycotina</taxon>
        <taxon>Sordariomycetes</taxon>
        <taxon>Hypocreomycetidae</taxon>
        <taxon>Hypocreales</taxon>
        <taxon>Hypocreaceae</taxon>
        <taxon>Trichoderma</taxon>
    </lineage>
</organism>
<dbReference type="GO" id="GO:0003825">
    <property type="term" value="F:alpha,alpha-trehalose-phosphate synthase (UDP-forming) activity"/>
    <property type="evidence" value="ECO:0007669"/>
    <property type="project" value="TreeGrafter"/>
</dbReference>
<dbReference type="Pfam" id="PF00982">
    <property type="entry name" value="Glyco_transf_20"/>
    <property type="match status" value="1"/>
</dbReference>
<dbReference type="GO" id="GO:0005829">
    <property type="term" value="C:cytosol"/>
    <property type="evidence" value="ECO:0007669"/>
    <property type="project" value="TreeGrafter"/>
</dbReference>
<dbReference type="GO" id="GO:0034605">
    <property type="term" value="P:cellular response to heat"/>
    <property type="evidence" value="ECO:0007669"/>
    <property type="project" value="TreeGrafter"/>
</dbReference>
<reference evidence="2 3" key="1">
    <citation type="submission" date="2016-07" db="EMBL/GenBank/DDBJ databases">
        <title>Multiple horizontal gene transfer events from other fungi enriched the ability of initially mycotrophic Trichoderma (Ascomycota) to feed on dead plant biomass.</title>
        <authorList>
            <consortium name="DOE Joint Genome Institute"/>
            <person name="Aerts A."/>
            <person name="Atanasova L."/>
            <person name="Chenthamara K."/>
            <person name="Zhang J."/>
            <person name="Grujic M."/>
            <person name="Henrissat B."/>
            <person name="Kuo A."/>
            <person name="Salamov A."/>
            <person name="Lipzen A."/>
            <person name="Labutti K."/>
            <person name="Barry K."/>
            <person name="Miao Y."/>
            <person name="Rahimi M.J."/>
            <person name="Shen Q."/>
            <person name="Grigoriev I.V."/>
            <person name="Kubicek C.P."/>
            <person name="Druzhinina I.S."/>
        </authorList>
    </citation>
    <scope>NUCLEOTIDE SEQUENCE [LARGE SCALE GENOMIC DNA]</scope>
    <source>
        <strain evidence="2 3">CBS 226.95</strain>
    </source>
</reference>
<dbReference type="PANTHER" id="PTHR10788:SF123">
    <property type="entry name" value="TREHALOSE-PHOSPHATASE"/>
    <property type="match status" value="1"/>
</dbReference>
<proteinExistence type="predicted"/>
<dbReference type="EMBL" id="KZ679675">
    <property type="protein sequence ID" value="PTB60213.1"/>
    <property type="molecule type" value="Genomic_DNA"/>
</dbReference>
<evidence type="ECO:0000256" key="1">
    <source>
        <dbReference type="SAM" id="MobiDB-lite"/>
    </source>
</evidence>
<feature type="region of interest" description="Disordered" evidence="1">
    <location>
        <begin position="1"/>
        <end position="69"/>
    </location>
</feature>
<dbReference type="GO" id="GO:0005946">
    <property type="term" value="C:alpha,alpha-trehalose-phosphate synthase complex (UDP-forming)"/>
    <property type="evidence" value="ECO:0007669"/>
    <property type="project" value="TreeGrafter"/>
</dbReference>
<gene>
    <name evidence="2" type="ORF">M431DRAFT_488961</name>
</gene>
<dbReference type="Gene3D" id="3.40.50.2000">
    <property type="entry name" value="Glycogen Phosphorylase B"/>
    <property type="match status" value="2"/>
</dbReference>
<dbReference type="GeneID" id="36625195"/>
<keyword evidence="3" id="KW-1185">Reference proteome</keyword>
<feature type="compositionally biased region" description="Low complexity" evidence="1">
    <location>
        <begin position="56"/>
        <end position="68"/>
    </location>
</feature>
<dbReference type="GO" id="GO:0005992">
    <property type="term" value="P:trehalose biosynthetic process"/>
    <property type="evidence" value="ECO:0007669"/>
    <property type="project" value="InterPro"/>
</dbReference>
<dbReference type="RefSeq" id="XP_024779890.1">
    <property type="nucleotide sequence ID" value="XM_024916626.1"/>
</dbReference>
<feature type="compositionally biased region" description="Polar residues" evidence="1">
    <location>
        <begin position="1"/>
        <end position="21"/>
    </location>
</feature>
<evidence type="ECO:0000313" key="3">
    <source>
        <dbReference type="Proteomes" id="UP000241690"/>
    </source>
</evidence>
<name>A0A2T4AT32_TRIHA</name>
<evidence type="ECO:0000313" key="2">
    <source>
        <dbReference type="EMBL" id="PTB60213.1"/>
    </source>
</evidence>
<dbReference type="GO" id="GO:0004805">
    <property type="term" value="F:trehalose-phosphatase activity"/>
    <property type="evidence" value="ECO:0007669"/>
    <property type="project" value="TreeGrafter"/>
</dbReference>